<gene>
    <name evidence="1" type="ORF">IMCC3135_24900</name>
</gene>
<dbReference type="KEGG" id="gai:IMCC3135_24900"/>
<dbReference type="AlphaFoldDB" id="A0A2Z2P5D5"/>
<organism evidence="1 2">
    <name type="scientific">Granulosicoccus antarcticus IMCC3135</name>
    <dbReference type="NCBI Taxonomy" id="1192854"/>
    <lineage>
        <taxon>Bacteria</taxon>
        <taxon>Pseudomonadati</taxon>
        <taxon>Pseudomonadota</taxon>
        <taxon>Gammaproteobacteria</taxon>
        <taxon>Chromatiales</taxon>
        <taxon>Granulosicoccaceae</taxon>
        <taxon>Granulosicoccus</taxon>
    </lineage>
</organism>
<dbReference type="Proteomes" id="UP000250079">
    <property type="component" value="Chromosome"/>
</dbReference>
<sequence>MVPEFFRRGGLAAKAGTRWEIPVAVLAICLSASTFVQAEQSDDSPLLQIHSQHAFNAIFGLPGAAARPVQSREWQLSLEHSNQFIGSMAGNEQLRLDGETSELTFRHRQRLMSCWQGELLVPFIQHSGGLFDRAIDDWHQFFGLPDANRSNVPFDELTYSYVGESGQQVQVDVPESGLGDIQLSVQRSLGCQATADSTASEAIVRVGIKLPTGSLSELRGSGKPDAYVDIQSPIWSLGERWRGGMSAGLLAVGQSSRLAPQRSVVGFGALGIQYILQHRYRLLLQVDWHTPFYDSALAELSDATVVMSGGVRYLMRGNQSFEFSIAEDIAVDTAPDIVARLAWVFRPSR</sequence>
<evidence type="ECO:0000313" key="1">
    <source>
        <dbReference type="EMBL" id="ASJ75044.1"/>
    </source>
</evidence>
<proteinExistence type="predicted"/>
<dbReference type="Pfam" id="PF11383">
    <property type="entry name" value="DUF3187"/>
    <property type="match status" value="1"/>
</dbReference>
<dbReference type="InterPro" id="IPR021523">
    <property type="entry name" value="DUF3187"/>
</dbReference>
<protein>
    <recommendedName>
        <fullName evidence="3">DUF3187 family protein</fullName>
    </recommendedName>
</protein>
<dbReference type="EMBL" id="CP018632">
    <property type="protein sequence ID" value="ASJ75044.1"/>
    <property type="molecule type" value="Genomic_DNA"/>
</dbReference>
<evidence type="ECO:0008006" key="3">
    <source>
        <dbReference type="Google" id="ProtNLM"/>
    </source>
</evidence>
<reference evidence="1 2" key="1">
    <citation type="submission" date="2016-12" db="EMBL/GenBank/DDBJ databases">
        <authorList>
            <person name="Song W.-J."/>
            <person name="Kurnit D.M."/>
        </authorList>
    </citation>
    <scope>NUCLEOTIDE SEQUENCE [LARGE SCALE GENOMIC DNA]</scope>
    <source>
        <strain evidence="1 2">IMCC3135</strain>
    </source>
</reference>
<keyword evidence="2" id="KW-1185">Reference proteome</keyword>
<name>A0A2Z2P5D5_9GAMM</name>
<accession>A0A2Z2P5D5</accession>
<evidence type="ECO:0000313" key="2">
    <source>
        <dbReference type="Proteomes" id="UP000250079"/>
    </source>
</evidence>